<feature type="compositionally biased region" description="Low complexity" evidence="1">
    <location>
        <begin position="316"/>
        <end position="331"/>
    </location>
</feature>
<sequence>MLLESCENTALNRKSFTTGASAGKQEDRTQEKRCQGQLISPAAAAHSPQEAPDLRGPHTVQPQHLGGRPPPSQGGEEPWRPRQEHRPVRPERRVAHPDGHVGAGPLRQQPAGRHRYRVSPPRTGPPPPRPPPRAHLPRSCRSCSASASFSRCRSAVAGLGPFGAAPPPPHRAMCRPLRSAPRAAAEARGGDQPVPCRRPAVLTETAGTALAAAGRARLPARAAGAAPGAAGAARGGTRRLPRSARRAWPALPSANQSRWRCARPRPRRGGSVPGGGTSMPGAGPFGPADRGCRRESTPWRPLPRPAGPAPPRPSRARSGPDGAWRSRAARAPSPPAPPAGKGQQPAGRSPQPAGALQENPYSPSAAALPKK</sequence>
<feature type="compositionally biased region" description="Pro residues" evidence="1">
    <location>
        <begin position="122"/>
        <end position="134"/>
    </location>
</feature>
<dbReference type="GeneID" id="108507237"/>
<evidence type="ECO:0000256" key="1">
    <source>
        <dbReference type="SAM" id="MobiDB-lite"/>
    </source>
</evidence>
<accession>A0A6J0IWV4</accession>
<evidence type="ECO:0000313" key="2">
    <source>
        <dbReference type="Proteomes" id="UP000504624"/>
    </source>
</evidence>
<evidence type="ECO:0000313" key="3">
    <source>
        <dbReference type="RefSeq" id="XP_017690456.1"/>
    </source>
</evidence>
<feature type="compositionally biased region" description="Polar residues" evidence="1">
    <location>
        <begin position="1"/>
        <end position="20"/>
    </location>
</feature>
<feature type="compositionally biased region" description="Basic and acidic residues" evidence="1">
    <location>
        <begin position="77"/>
        <end position="99"/>
    </location>
</feature>
<feature type="compositionally biased region" description="Pro residues" evidence="1">
    <location>
        <begin position="300"/>
        <end position="313"/>
    </location>
</feature>
<feature type="region of interest" description="Disordered" evidence="1">
    <location>
        <begin position="224"/>
        <end position="371"/>
    </location>
</feature>
<feature type="region of interest" description="Disordered" evidence="1">
    <location>
        <begin position="173"/>
        <end position="198"/>
    </location>
</feature>
<organism evidence="2 3">
    <name type="scientific">Lepidothrix coronata</name>
    <name type="common">blue-crowned manakin</name>
    <dbReference type="NCBI Taxonomy" id="321398"/>
    <lineage>
        <taxon>Eukaryota</taxon>
        <taxon>Metazoa</taxon>
        <taxon>Chordata</taxon>
        <taxon>Craniata</taxon>
        <taxon>Vertebrata</taxon>
        <taxon>Euteleostomi</taxon>
        <taxon>Archelosauria</taxon>
        <taxon>Archosauria</taxon>
        <taxon>Dinosauria</taxon>
        <taxon>Saurischia</taxon>
        <taxon>Theropoda</taxon>
        <taxon>Coelurosauria</taxon>
        <taxon>Aves</taxon>
        <taxon>Neognathae</taxon>
        <taxon>Neoaves</taxon>
        <taxon>Telluraves</taxon>
        <taxon>Australaves</taxon>
        <taxon>Passeriformes</taxon>
        <taxon>Pipridae</taxon>
        <taxon>Lepidothrix</taxon>
    </lineage>
</organism>
<name>A0A6J0IWV4_9PASS</name>
<gene>
    <name evidence="3" type="primary">LOC108507237</name>
</gene>
<dbReference type="RefSeq" id="XP_017690456.1">
    <property type="nucleotide sequence ID" value="XM_017834967.1"/>
</dbReference>
<feature type="compositionally biased region" description="Low complexity" evidence="1">
    <location>
        <begin position="339"/>
        <end position="348"/>
    </location>
</feature>
<protein>
    <submittedName>
        <fullName evidence="3">Proline-rich protein 2-like</fullName>
    </submittedName>
</protein>
<keyword evidence="2" id="KW-1185">Reference proteome</keyword>
<feature type="region of interest" description="Disordered" evidence="1">
    <location>
        <begin position="1"/>
        <end position="143"/>
    </location>
</feature>
<feature type="compositionally biased region" description="Basic and acidic residues" evidence="1">
    <location>
        <begin position="24"/>
        <end position="34"/>
    </location>
</feature>
<proteinExistence type="predicted"/>
<dbReference type="AlphaFoldDB" id="A0A6J0IWV4"/>
<dbReference type="Proteomes" id="UP000504624">
    <property type="component" value="Unplaced"/>
</dbReference>
<feature type="compositionally biased region" description="Basic residues" evidence="1">
    <location>
        <begin position="236"/>
        <end position="245"/>
    </location>
</feature>
<reference evidence="3" key="1">
    <citation type="submission" date="2025-08" db="UniProtKB">
        <authorList>
            <consortium name="RefSeq"/>
        </authorList>
    </citation>
    <scope>IDENTIFICATION</scope>
</reference>